<dbReference type="EMBL" id="BFAV01000157">
    <property type="protein sequence ID" value="GBF35251.1"/>
    <property type="molecule type" value="Genomic_DNA"/>
</dbReference>
<feature type="DNA-binding region" description="H-T-H motif" evidence="2">
    <location>
        <begin position="22"/>
        <end position="41"/>
    </location>
</feature>
<sequence>MRDRIIRSAGAQIGKFGLRRFTIDDIASDLGISKKTVYKYFESKRQIIAELFDRHIENEKNCTLEALKTDGGWLDKLRAVIHCYGQEKLSPGLLEELQLYFPREWEKTQAIRTFKREKVIEVLMQGVEAGEIKKDVHLGILGLILDNTINALFDYKILNRLDLTVNQMMDGVRSIILYGILKQNPNSGECKNEI</sequence>
<dbReference type="GO" id="GO:0006355">
    <property type="term" value="P:regulation of DNA-templated transcription"/>
    <property type="evidence" value="ECO:0007669"/>
    <property type="project" value="UniProtKB-ARBA"/>
</dbReference>
<proteinExistence type="predicted"/>
<dbReference type="InterPro" id="IPR001647">
    <property type="entry name" value="HTH_TetR"/>
</dbReference>
<keyword evidence="1 2" id="KW-0238">DNA-binding</keyword>
<dbReference type="InterPro" id="IPR009057">
    <property type="entry name" value="Homeodomain-like_sf"/>
</dbReference>
<gene>
    <name evidence="4" type="ORF">DCCM_4374</name>
</gene>
<dbReference type="Proteomes" id="UP000239549">
    <property type="component" value="Unassembled WGS sequence"/>
</dbReference>
<dbReference type="PROSITE" id="PS50977">
    <property type="entry name" value="HTH_TETR_2"/>
    <property type="match status" value="1"/>
</dbReference>
<dbReference type="SUPFAM" id="SSF48498">
    <property type="entry name" value="Tetracyclin repressor-like, C-terminal domain"/>
    <property type="match status" value="1"/>
</dbReference>
<feature type="domain" description="HTH tetR-type" evidence="3">
    <location>
        <begin position="1"/>
        <end position="59"/>
    </location>
</feature>
<accession>A0A2L2XMS0</accession>
<evidence type="ECO:0000256" key="2">
    <source>
        <dbReference type="PROSITE-ProRule" id="PRU00335"/>
    </source>
</evidence>
<name>A0A2L2XMS0_9FIRM</name>
<reference evidence="5" key="1">
    <citation type="submission" date="2018-02" db="EMBL/GenBank/DDBJ databases">
        <title>Genome sequence of Desulfocucumis palustris strain NAW-5.</title>
        <authorList>
            <person name="Watanabe M."/>
            <person name="Kojima H."/>
            <person name="Fukui M."/>
        </authorList>
    </citation>
    <scope>NUCLEOTIDE SEQUENCE [LARGE SCALE GENOMIC DNA]</scope>
    <source>
        <strain evidence="5">NAW-5</strain>
    </source>
</reference>
<dbReference type="PANTHER" id="PTHR30328">
    <property type="entry name" value="TRANSCRIPTIONAL REPRESSOR"/>
    <property type="match status" value="1"/>
</dbReference>
<dbReference type="InterPro" id="IPR036271">
    <property type="entry name" value="Tet_transcr_reg_TetR-rel_C_sf"/>
</dbReference>
<dbReference type="GO" id="GO:0003677">
    <property type="term" value="F:DNA binding"/>
    <property type="evidence" value="ECO:0007669"/>
    <property type="project" value="UniProtKB-UniRule"/>
</dbReference>
<keyword evidence="5" id="KW-1185">Reference proteome</keyword>
<evidence type="ECO:0000313" key="4">
    <source>
        <dbReference type="EMBL" id="GBF35251.1"/>
    </source>
</evidence>
<protein>
    <submittedName>
        <fullName evidence="4">Transcriptional regulator</fullName>
    </submittedName>
</protein>
<evidence type="ECO:0000313" key="5">
    <source>
        <dbReference type="Proteomes" id="UP000239549"/>
    </source>
</evidence>
<dbReference type="RefSeq" id="WP_165792204.1">
    <property type="nucleotide sequence ID" value="NZ_BFAV01000157.1"/>
</dbReference>
<evidence type="ECO:0000259" key="3">
    <source>
        <dbReference type="PROSITE" id="PS50977"/>
    </source>
</evidence>
<dbReference type="PANTHER" id="PTHR30328:SF54">
    <property type="entry name" value="HTH-TYPE TRANSCRIPTIONAL REPRESSOR SCO4008"/>
    <property type="match status" value="1"/>
</dbReference>
<organism evidence="4 5">
    <name type="scientific">Desulfocucumis palustris</name>
    <dbReference type="NCBI Taxonomy" id="1898651"/>
    <lineage>
        <taxon>Bacteria</taxon>
        <taxon>Bacillati</taxon>
        <taxon>Bacillota</taxon>
        <taxon>Clostridia</taxon>
        <taxon>Eubacteriales</taxon>
        <taxon>Desulfocucumaceae</taxon>
        <taxon>Desulfocucumis</taxon>
    </lineage>
</organism>
<comment type="caution">
    <text evidence="4">The sequence shown here is derived from an EMBL/GenBank/DDBJ whole genome shotgun (WGS) entry which is preliminary data.</text>
</comment>
<dbReference type="Pfam" id="PF00440">
    <property type="entry name" value="TetR_N"/>
    <property type="match status" value="1"/>
</dbReference>
<evidence type="ECO:0000256" key="1">
    <source>
        <dbReference type="ARBA" id="ARBA00023125"/>
    </source>
</evidence>
<dbReference type="SUPFAM" id="SSF46689">
    <property type="entry name" value="Homeodomain-like"/>
    <property type="match status" value="1"/>
</dbReference>
<dbReference type="InterPro" id="IPR050109">
    <property type="entry name" value="HTH-type_TetR-like_transc_reg"/>
</dbReference>
<dbReference type="AlphaFoldDB" id="A0A2L2XMS0"/>
<dbReference type="Gene3D" id="1.10.357.10">
    <property type="entry name" value="Tetracycline Repressor, domain 2"/>
    <property type="match status" value="1"/>
</dbReference>
<dbReference type="Gene3D" id="1.10.10.60">
    <property type="entry name" value="Homeodomain-like"/>
    <property type="match status" value="1"/>
</dbReference>